<feature type="transmembrane region" description="Helical" evidence="2">
    <location>
        <begin position="84"/>
        <end position="105"/>
    </location>
</feature>
<keyword evidence="2" id="KW-0812">Transmembrane</keyword>
<organism evidence="3 4">
    <name type="scientific">Edhazardia aedis (strain USNM 41457)</name>
    <name type="common">Microsporidian parasite</name>
    <dbReference type="NCBI Taxonomy" id="1003232"/>
    <lineage>
        <taxon>Eukaryota</taxon>
        <taxon>Fungi</taxon>
        <taxon>Fungi incertae sedis</taxon>
        <taxon>Microsporidia</taxon>
        <taxon>Edhazardia</taxon>
    </lineage>
</organism>
<dbReference type="HOGENOM" id="CLU_1434427_0_0_1"/>
<evidence type="ECO:0000256" key="2">
    <source>
        <dbReference type="SAM" id="Phobius"/>
    </source>
</evidence>
<name>J9DJA5_EDHAE</name>
<evidence type="ECO:0000313" key="3">
    <source>
        <dbReference type="EMBL" id="EJW01462.1"/>
    </source>
</evidence>
<dbReference type="VEuPathDB" id="MicrosporidiaDB:EDEG_03950"/>
<comment type="caution">
    <text evidence="3">The sequence shown here is derived from an EMBL/GenBank/DDBJ whole genome shotgun (WGS) entry which is preliminary data.</text>
</comment>
<keyword evidence="2" id="KW-1133">Transmembrane helix</keyword>
<feature type="compositionally biased region" description="Basic and acidic residues" evidence="1">
    <location>
        <begin position="147"/>
        <end position="159"/>
    </location>
</feature>
<keyword evidence="2" id="KW-0472">Membrane</keyword>
<gene>
    <name evidence="3" type="ORF">EDEG_03950</name>
</gene>
<reference evidence="3 4" key="1">
    <citation type="submission" date="2011-08" db="EMBL/GenBank/DDBJ databases">
        <authorList>
            <person name="Liu Z.J."/>
            <person name="Shi F.L."/>
            <person name="Lu J.Q."/>
            <person name="Li M."/>
            <person name="Wang Z.L."/>
        </authorList>
    </citation>
    <scope>NUCLEOTIDE SEQUENCE [LARGE SCALE GENOMIC DNA]</scope>
    <source>
        <strain evidence="3 4">USNM 41457</strain>
    </source>
</reference>
<dbReference type="AlphaFoldDB" id="J9DJA5"/>
<dbReference type="InParanoid" id="J9DJA5"/>
<feature type="region of interest" description="Disordered" evidence="1">
    <location>
        <begin position="126"/>
        <end position="189"/>
    </location>
</feature>
<evidence type="ECO:0000313" key="4">
    <source>
        <dbReference type="Proteomes" id="UP000003163"/>
    </source>
</evidence>
<proteinExistence type="predicted"/>
<evidence type="ECO:0000256" key="1">
    <source>
        <dbReference type="SAM" id="MobiDB-lite"/>
    </source>
</evidence>
<feature type="transmembrane region" description="Helical" evidence="2">
    <location>
        <begin position="55"/>
        <end position="72"/>
    </location>
</feature>
<feature type="transmembrane region" description="Helical" evidence="2">
    <location>
        <begin position="26"/>
        <end position="48"/>
    </location>
</feature>
<dbReference type="EMBL" id="AFBI03000155">
    <property type="protein sequence ID" value="EJW01462.1"/>
    <property type="molecule type" value="Genomic_DNA"/>
</dbReference>
<keyword evidence="4" id="KW-1185">Reference proteome</keyword>
<accession>J9DJA5</accession>
<feature type="compositionally biased region" description="Basic and acidic residues" evidence="1">
    <location>
        <begin position="126"/>
        <end position="135"/>
    </location>
</feature>
<feature type="compositionally biased region" description="Acidic residues" evidence="1">
    <location>
        <begin position="136"/>
        <end position="146"/>
    </location>
</feature>
<sequence>MTEGEQNMEKKNDDNNNVEKKDTSRIVYRIVFVLMLIGLITLTVSIYLNKDQDKIGVDVPFYFAVILMGLMYEFSVTRAGWYTLIARLMLMVANFALFLSLMRILSEDVDNFAKELEKATAELWKKEGEKKSDKKDEEEDEDEDEDDSKKPGASGEKKSSISSKNSGDKKDSSIGSKSSPSTKPIGAKG</sequence>
<feature type="compositionally biased region" description="Low complexity" evidence="1">
    <location>
        <begin position="173"/>
        <end position="189"/>
    </location>
</feature>
<protein>
    <submittedName>
        <fullName evidence="3">Uncharacterized protein</fullName>
    </submittedName>
</protein>
<reference evidence="4" key="2">
    <citation type="submission" date="2015-07" db="EMBL/GenBank/DDBJ databases">
        <title>Contrasting host-pathogen interactions and genome evolution in two generalist and specialist microsporidian pathogens of mosquitoes.</title>
        <authorList>
            <consortium name="The Broad Institute Genomics Platform"/>
            <consortium name="The Broad Institute Genome Sequencing Center for Infectious Disease"/>
            <person name="Cuomo C.A."/>
            <person name="Sanscrainte N.D."/>
            <person name="Goldberg J.M."/>
            <person name="Heiman D."/>
            <person name="Young S."/>
            <person name="Zeng Q."/>
            <person name="Becnel J.J."/>
            <person name="Birren B.W."/>
        </authorList>
    </citation>
    <scope>NUCLEOTIDE SEQUENCE [LARGE SCALE GENOMIC DNA]</scope>
    <source>
        <strain evidence="4">USNM 41457</strain>
    </source>
</reference>
<dbReference type="Proteomes" id="UP000003163">
    <property type="component" value="Unassembled WGS sequence"/>
</dbReference>